<dbReference type="Proteomes" id="UP000694680">
    <property type="component" value="Chromosome 7"/>
</dbReference>
<evidence type="ECO:0000256" key="2">
    <source>
        <dbReference type="ARBA" id="ARBA00023054"/>
    </source>
</evidence>
<dbReference type="Ensembl" id="ENSGWIT00000024808.1">
    <property type="protein sequence ID" value="ENSGWIP00000022638.1"/>
    <property type="gene ID" value="ENSGWIG00000012114.1"/>
</dbReference>
<keyword evidence="2" id="KW-0175">Coiled coil</keyword>
<dbReference type="PANTHER" id="PTHR19307:SF13">
    <property type="entry name" value="TUMOR PROTEIN D54"/>
    <property type="match status" value="1"/>
</dbReference>
<evidence type="ECO:0000313" key="3">
    <source>
        <dbReference type="Ensembl" id="ENSGWIP00000022638.1"/>
    </source>
</evidence>
<evidence type="ECO:0000256" key="1">
    <source>
        <dbReference type="ARBA" id="ARBA00005702"/>
    </source>
</evidence>
<reference evidence="3" key="2">
    <citation type="submission" date="2025-08" db="UniProtKB">
        <authorList>
            <consortium name="Ensembl"/>
        </authorList>
    </citation>
    <scope>IDENTIFICATION</scope>
</reference>
<dbReference type="AlphaFoldDB" id="A0A8C5EP43"/>
<accession>A0A8C5EP43</accession>
<dbReference type="Pfam" id="PF04201">
    <property type="entry name" value="TPD52"/>
    <property type="match status" value="1"/>
</dbReference>
<reference evidence="3" key="1">
    <citation type="submission" date="2020-06" db="EMBL/GenBank/DDBJ databases">
        <authorList>
            <consortium name="Wellcome Sanger Institute Data Sharing"/>
        </authorList>
    </citation>
    <scope>NUCLEOTIDE SEQUENCE [LARGE SCALE GENOMIC DNA]</scope>
</reference>
<organism evidence="3 4">
    <name type="scientific">Gouania willdenowi</name>
    <name type="common">Blunt-snouted clingfish</name>
    <name type="synonym">Lepadogaster willdenowi</name>
    <dbReference type="NCBI Taxonomy" id="441366"/>
    <lineage>
        <taxon>Eukaryota</taxon>
        <taxon>Metazoa</taxon>
        <taxon>Chordata</taxon>
        <taxon>Craniata</taxon>
        <taxon>Vertebrata</taxon>
        <taxon>Euteleostomi</taxon>
        <taxon>Actinopterygii</taxon>
        <taxon>Neopterygii</taxon>
        <taxon>Teleostei</taxon>
        <taxon>Neoteleostei</taxon>
        <taxon>Acanthomorphata</taxon>
        <taxon>Ovalentaria</taxon>
        <taxon>Blenniimorphae</taxon>
        <taxon>Blenniiformes</taxon>
        <taxon>Gobiesocoidei</taxon>
        <taxon>Gobiesocidae</taxon>
        <taxon>Gobiesocinae</taxon>
        <taxon>Gouania</taxon>
    </lineage>
</organism>
<reference evidence="3" key="3">
    <citation type="submission" date="2025-09" db="UniProtKB">
        <authorList>
            <consortium name="Ensembl"/>
        </authorList>
    </citation>
    <scope>IDENTIFICATION</scope>
</reference>
<dbReference type="InterPro" id="IPR007327">
    <property type="entry name" value="TPD52"/>
</dbReference>
<evidence type="ECO:0000313" key="4">
    <source>
        <dbReference type="Proteomes" id="UP000694680"/>
    </source>
</evidence>
<protein>
    <submittedName>
        <fullName evidence="3">Tpd52 like 2a</fullName>
    </submittedName>
</protein>
<name>A0A8C5EP43_GOUWI</name>
<keyword evidence="4" id="KW-1185">Reference proteome</keyword>
<dbReference type="GO" id="GO:0005737">
    <property type="term" value="C:cytoplasm"/>
    <property type="evidence" value="ECO:0007669"/>
    <property type="project" value="TreeGrafter"/>
</dbReference>
<dbReference type="PANTHER" id="PTHR19307">
    <property type="entry name" value="TUMOR PROTEIN D52"/>
    <property type="match status" value="1"/>
</dbReference>
<proteinExistence type="inferred from homology"/>
<sequence length="205" mass="22908">MGGMHKGFGASSSLYFSTRITGNGHSPSGLTDEDIDHLRFQLAKTEEEIYTLRQALFGKEKYAAEIRRQLGLGPLSSIKQNLSKGWQEVQTSTPYVTARDGLSHAGQVTTAALSTVGVAITKRFTEMRYPSNNMSIHLSIHPTTIHIKRIRNPVSSVYNFYERVGKKKLKVFFIIVFGEGIIKMLVCNRLDMLSPLIFLSQLIEA</sequence>
<comment type="similarity">
    <text evidence="1">Belongs to the TPD52 family.</text>
</comment>